<reference evidence="2 3" key="1">
    <citation type="journal article" date="2017" name="Int. J. Syst. Evol. Microbiol.">
        <title>Macrococcus canis sp. nov., a skin bacterium associated with infections in dogs.</title>
        <authorList>
            <person name="Gobeli Brawand S."/>
            <person name="Cotting K."/>
            <person name="Gomez-Sanz E."/>
            <person name="Collaud A."/>
            <person name="Thomann A."/>
            <person name="Brodard I."/>
            <person name="Rodriguez-Campos S."/>
            <person name="Strauss C."/>
            <person name="Perreten V."/>
        </authorList>
    </citation>
    <scope>NUCLEOTIDE SEQUENCE [LARGE SCALE GENOMIC DNA]</scope>
    <source>
        <strain evidence="2 3">KM45013</strain>
    </source>
</reference>
<organism evidence="2 3">
    <name type="scientific">Macrococcoides canis</name>
    <dbReference type="NCBI Taxonomy" id="1855823"/>
    <lineage>
        <taxon>Bacteria</taxon>
        <taxon>Bacillati</taxon>
        <taxon>Bacillota</taxon>
        <taxon>Bacilli</taxon>
        <taxon>Bacillales</taxon>
        <taxon>Staphylococcaceae</taxon>
        <taxon>Macrococcoides</taxon>
    </lineage>
</organism>
<evidence type="ECO:0008006" key="4">
    <source>
        <dbReference type="Google" id="ProtNLM"/>
    </source>
</evidence>
<name>A0A1W7ACA2_9STAP</name>
<dbReference type="GeneID" id="35295533"/>
<feature type="region of interest" description="Disordered" evidence="1">
    <location>
        <begin position="44"/>
        <end position="83"/>
    </location>
</feature>
<dbReference type="OrthoDB" id="7358785at2"/>
<feature type="region of interest" description="Disordered" evidence="1">
    <location>
        <begin position="214"/>
        <end position="237"/>
    </location>
</feature>
<sequence length="237" mass="26970">MSTNWEAVKEDYDTGNFKLKDLAEKHDIKLGTLKSKISREGWNKVATKKKDATKKVAKKKHPQDTTDIRRKSGNPNPPNQFAERNNFAVKHGLLSRYIPKETMELMGIADSMDAADIIWAQIQIQFAAIIRAQKVMWVEDANDHTSEITSTSEFGDGYKISFAYEKYASFLSAQSRAMAELRSALKQFSLHAADDDYRKLQVAVMQEQLTQIKQQNENGAQSDKPLEILITRKEGRE</sequence>
<evidence type="ECO:0000313" key="3">
    <source>
        <dbReference type="Proteomes" id="UP000194154"/>
    </source>
</evidence>
<feature type="compositionally biased region" description="Basic and acidic residues" evidence="1">
    <location>
        <begin position="44"/>
        <end position="54"/>
    </location>
</feature>
<proteinExistence type="predicted"/>
<accession>A0A1W7ACA2</accession>
<evidence type="ECO:0000256" key="1">
    <source>
        <dbReference type="SAM" id="MobiDB-lite"/>
    </source>
</evidence>
<protein>
    <recommendedName>
        <fullName evidence="4">Terminase</fullName>
    </recommendedName>
</protein>
<dbReference type="RefSeq" id="WP_086042685.1">
    <property type="nucleotide sequence ID" value="NZ_CBCRZA010000002.1"/>
</dbReference>
<dbReference type="EMBL" id="CP021059">
    <property type="protein sequence ID" value="ARQ07056.1"/>
    <property type="molecule type" value="Genomic_DNA"/>
</dbReference>
<feature type="compositionally biased region" description="Basic and acidic residues" evidence="1">
    <location>
        <begin position="224"/>
        <end position="237"/>
    </location>
</feature>
<keyword evidence="3" id="KW-1185">Reference proteome</keyword>
<evidence type="ECO:0000313" key="2">
    <source>
        <dbReference type="EMBL" id="ARQ07056.1"/>
    </source>
</evidence>
<gene>
    <name evidence="2" type="ORF">MCCS_14150</name>
</gene>
<dbReference type="STRING" id="1855823.MCCS_14150"/>
<dbReference type="AlphaFoldDB" id="A0A1W7ACA2"/>
<dbReference type="Proteomes" id="UP000194154">
    <property type="component" value="Chromosome"/>
</dbReference>
<dbReference type="KEGG" id="mcak:MCCS_14150"/>